<proteinExistence type="predicted"/>
<evidence type="ECO:0000313" key="1">
    <source>
        <dbReference type="EMBL" id="NDY42858.1"/>
    </source>
</evidence>
<dbReference type="AlphaFoldDB" id="A0A6N9TP77"/>
<reference evidence="1 2" key="1">
    <citation type="submission" date="2020-02" db="EMBL/GenBank/DDBJ databases">
        <title>Comparative genomics of sulfur disproportionating microorganisms.</title>
        <authorList>
            <person name="Ward L.M."/>
            <person name="Bertran E."/>
            <person name="Johnston D.T."/>
        </authorList>
    </citation>
    <scope>NUCLEOTIDE SEQUENCE [LARGE SCALE GENOMIC DNA]</scope>
    <source>
        <strain evidence="1 2">DSM 100025</strain>
    </source>
</reference>
<keyword evidence="2" id="KW-1185">Reference proteome</keyword>
<dbReference type="RefSeq" id="WP_163298987.1">
    <property type="nucleotide sequence ID" value="NZ_JAAGRR010000092.1"/>
</dbReference>
<organism evidence="1 2">
    <name type="scientific">Dissulfurirhabdus thermomarina</name>
    <dbReference type="NCBI Taxonomy" id="1765737"/>
    <lineage>
        <taxon>Bacteria</taxon>
        <taxon>Deltaproteobacteria</taxon>
        <taxon>Dissulfurirhabdaceae</taxon>
        <taxon>Dissulfurirhabdus</taxon>
    </lineage>
</organism>
<dbReference type="InterPro" id="IPR045750">
    <property type="entry name" value="DUF6178"/>
</dbReference>
<accession>A0A6N9TP77</accession>
<evidence type="ECO:0000313" key="2">
    <source>
        <dbReference type="Proteomes" id="UP000469346"/>
    </source>
</evidence>
<sequence>MTRSPSTSPEPTLERLAADPERLLRLPPAEAERLMNALSPEDQASLVLLAPWSRRQELLLLSARSGELVPGLPVEEFFWTVKAVGPRDALPLLRLAAPAQLQFIFDLDWWHKDTLRPEKVAAWLILLLEAGEDAAAAWLRWIAARDLELLAALFRLFARVERRPDDMDFMEARDRLPPFTLDDLYFVAFHRQEWQPLLARYLDLLLQFDPPAYRAVMEELVSGLPTENLEAAYRWRAARLVDFGVPEHGEALDIYARLSPARVHRLTALEARAAASGTPAVPSFVPTLYLGPMEAVRRAVEGIAGTPAMERVLHEWVWAANKLLVVDDVDLDDPAALEEALRRVTAHVNLGLEILSEAWGQAPPEVLASATVEDVIRVALTRVREAVAGVRRLHQAGVFPEGLRLLEDDLAQAVSGLFRTPPLYYDAGAGTHRPFQDLAEVSAAARASDRAAAWFGLAEVLSPHWRRWPEVLPAAGVNLAGLRELTWPRGLLTALAVLELEGIAEVRPVPEERLAELRRAWFESAPAGPVRLRPGLAADLAGRFRVAAGGAVPEGIPLPEMVAEAMGRLASDWEGLAWETAPDGRFVTALLVGLEAD</sequence>
<name>A0A6N9TP77_DISTH</name>
<gene>
    <name evidence="1" type="ORF">G3N55_08375</name>
</gene>
<comment type="caution">
    <text evidence="1">The sequence shown here is derived from an EMBL/GenBank/DDBJ whole genome shotgun (WGS) entry which is preliminary data.</text>
</comment>
<protein>
    <submittedName>
        <fullName evidence="1">Uncharacterized protein</fullName>
    </submittedName>
</protein>
<dbReference type="Proteomes" id="UP000469346">
    <property type="component" value="Unassembled WGS sequence"/>
</dbReference>
<dbReference type="EMBL" id="JAAGRR010000092">
    <property type="protein sequence ID" value="NDY42858.1"/>
    <property type="molecule type" value="Genomic_DNA"/>
</dbReference>
<dbReference type="Pfam" id="PF19676">
    <property type="entry name" value="DUF6178"/>
    <property type="match status" value="1"/>
</dbReference>